<protein>
    <recommendedName>
        <fullName evidence="6">Glycoside hydrolase family 127 protein</fullName>
    </recommendedName>
</protein>
<evidence type="ECO:0000256" key="1">
    <source>
        <dbReference type="SAM" id="SignalP"/>
    </source>
</evidence>
<feature type="signal peptide" evidence="1">
    <location>
        <begin position="1"/>
        <end position="27"/>
    </location>
</feature>
<dbReference type="InterPro" id="IPR049046">
    <property type="entry name" value="Beta-AFase-like_GH127_middle"/>
</dbReference>
<organism evidence="4 5">
    <name type="scientific">Pedobacter hiemivivus</name>
    <dbReference type="NCBI Taxonomy" id="2530454"/>
    <lineage>
        <taxon>Bacteria</taxon>
        <taxon>Pseudomonadati</taxon>
        <taxon>Bacteroidota</taxon>
        <taxon>Sphingobacteriia</taxon>
        <taxon>Sphingobacteriales</taxon>
        <taxon>Sphingobacteriaceae</taxon>
        <taxon>Pedobacter</taxon>
    </lineage>
</organism>
<dbReference type="GO" id="GO:0005975">
    <property type="term" value="P:carbohydrate metabolic process"/>
    <property type="evidence" value="ECO:0007669"/>
    <property type="project" value="InterPro"/>
</dbReference>
<reference evidence="4 5" key="1">
    <citation type="submission" date="2019-04" db="EMBL/GenBank/DDBJ databases">
        <title>Pedobacter sp. RP-1-16 sp. nov., isolated from Arctic soil.</title>
        <authorList>
            <person name="Dahal R.H."/>
            <person name="Kim D.-U."/>
        </authorList>
    </citation>
    <scope>NUCLEOTIDE SEQUENCE [LARGE SCALE GENOMIC DNA]</scope>
    <source>
        <strain evidence="4 5">RP-1-16</strain>
    </source>
</reference>
<evidence type="ECO:0000313" key="5">
    <source>
        <dbReference type="Proteomes" id="UP000309594"/>
    </source>
</evidence>
<dbReference type="InterPro" id="IPR008928">
    <property type="entry name" value="6-hairpin_glycosidase_sf"/>
</dbReference>
<evidence type="ECO:0000259" key="2">
    <source>
        <dbReference type="Pfam" id="PF07944"/>
    </source>
</evidence>
<dbReference type="EMBL" id="SWDX01000007">
    <property type="protein sequence ID" value="TKC58546.1"/>
    <property type="molecule type" value="Genomic_DNA"/>
</dbReference>
<evidence type="ECO:0000259" key="3">
    <source>
        <dbReference type="Pfam" id="PF20736"/>
    </source>
</evidence>
<dbReference type="RefSeq" id="WP_136881264.1">
    <property type="nucleotide sequence ID" value="NZ_SWDX01000007.1"/>
</dbReference>
<keyword evidence="1" id="KW-0732">Signal</keyword>
<evidence type="ECO:0008006" key="6">
    <source>
        <dbReference type="Google" id="ProtNLM"/>
    </source>
</evidence>
<feature type="domain" description="Non-reducing end beta-L-arabinofuranosidase-like GH127 catalytic" evidence="2">
    <location>
        <begin position="76"/>
        <end position="402"/>
    </location>
</feature>
<dbReference type="Proteomes" id="UP000309594">
    <property type="component" value="Unassembled WGS sequence"/>
</dbReference>
<dbReference type="InterPro" id="IPR012878">
    <property type="entry name" value="Beta-AFase-like_GH127_cat"/>
</dbReference>
<sequence length="626" mass="70099">MAYYSKYNSAKLIAVLLISWVSSTAQKPAMIQDQLKPAISAQIQGFAGQEFGNAYTNRILAQDADRLIEPFKNRMETRCWQSEFWGKWFTSAVLAYKYRPEPQLKAILDQSVAKLMATQSPDGYIGNYTEKAQLEQWDIWGRKYCLLGLLSYYDLTHDSKTLKAAKALADHLIKELGDRKVSIVKKGNHRGMAATSILEPICLLYSRTGEKRYLDFAEEIVRQWESEGGPMLIAKSDTDVAKRFPKPAHWFGWEQGQKAYEMMSCYEGLLELYRLTAKPEYKAAVEKTWANIQKTEINIAGSGSSVECWFGGKDAQALPINHYQETCVTATWIKLSQQLLKLTADSKYADAIEQTFYNALLGAMKPDGSDWAKYSPLAGHRLEGGEQCDMGLNCCVASGPRGLFTLPLTAVMSSTTGMQINFFMPGTYQLHTPKGQTAELVQQTDYPVSGKVNLKLNLKKPESFAVGIRIPAWSKQSRILVNGKTIEGIVPGKYMEITRTWTSTDAISLELDMQGKLIYMGDKSEHFAIIRGPITLARDLRLGGPNIDDALTPIADKDGYVDLQPVGTSSEGFWMKFKTMFKTESHKEGPNEPISVLLCDYASAGNTNTEASRFRVWLPKLIDPRN</sequence>
<evidence type="ECO:0000313" key="4">
    <source>
        <dbReference type="EMBL" id="TKC58546.1"/>
    </source>
</evidence>
<dbReference type="AlphaFoldDB" id="A0A4V5PC54"/>
<dbReference type="PANTHER" id="PTHR43465">
    <property type="entry name" value="DUF1680 DOMAIN PROTEIN (AFU_ORTHOLOGUE AFUA_1G08910)"/>
    <property type="match status" value="1"/>
</dbReference>
<accession>A0A4V5PC54</accession>
<dbReference type="SUPFAM" id="SSF48208">
    <property type="entry name" value="Six-hairpin glycosidases"/>
    <property type="match status" value="1"/>
</dbReference>
<gene>
    <name evidence="4" type="ORF">FBD94_18190</name>
</gene>
<feature type="chain" id="PRO_5020945552" description="Glycoside hydrolase family 127 protein" evidence="1">
    <location>
        <begin position="28"/>
        <end position="626"/>
    </location>
</feature>
<name>A0A4V5PC54_9SPHI</name>
<proteinExistence type="predicted"/>
<dbReference type="Pfam" id="PF07944">
    <property type="entry name" value="Beta-AFase-like_GH127_cat"/>
    <property type="match status" value="1"/>
</dbReference>
<comment type="caution">
    <text evidence="4">The sequence shown here is derived from an EMBL/GenBank/DDBJ whole genome shotgun (WGS) entry which is preliminary data.</text>
</comment>
<dbReference type="Gene3D" id="1.50.10.10">
    <property type="match status" value="1"/>
</dbReference>
<dbReference type="InterPro" id="IPR012341">
    <property type="entry name" value="6hp_glycosidase-like_sf"/>
</dbReference>
<dbReference type="PANTHER" id="PTHR43465:SF2">
    <property type="entry name" value="DUF1680 DOMAIN PROTEIN (AFU_ORTHOLOGUE AFUA_1G08910)"/>
    <property type="match status" value="1"/>
</dbReference>
<dbReference type="Pfam" id="PF20736">
    <property type="entry name" value="Glyco_hydro127M"/>
    <property type="match status" value="1"/>
</dbReference>
<dbReference type="InterPro" id="IPR049174">
    <property type="entry name" value="Beta-AFase-like"/>
</dbReference>
<feature type="domain" description="Non-reducing end beta-L-arabinofuranosidase-like GH127 middle" evidence="3">
    <location>
        <begin position="418"/>
        <end position="513"/>
    </location>
</feature>